<keyword evidence="1" id="KW-0808">Transferase</keyword>
<keyword evidence="2" id="KW-0012">Acyltransferase</keyword>
<accession>A0ABP6QHD9</accession>
<evidence type="ECO:0000259" key="3">
    <source>
        <dbReference type="PROSITE" id="PS51186"/>
    </source>
</evidence>
<dbReference type="Gene3D" id="3.40.630.30">
    <property type="match status" value="1"/>
</dbReference>
<dbReference type="Pfam" id="PF00583">
    <property type="entry name" value="Acetyltransf_1"/>
    <property type="match status" value="1"/>
</dbReference>
<dbReference type="InterPro" id="IPR000182">
    <property type="entry name" value="GNAT_dom"/>
</dbReference>
<dbReference type="EMBL" id="BAAAUV010000019">
    <property type="protein sequence ID" value="GAA3229623.1"/>
    <property type="molecule type" value="Genomic_DNA"/>
</dbReference>
<dbReference type="SUPFAM" id="SSF55729">
    <property type="entry name" value="Acyl-CoA N-acyltransferases (Nat)"/>
    <property type="match status" value="1"/>
</dbReference>
<comment type="caution">
    <text evidence="4">The sequence shown here is derived from an EMBL/GenBank/DDBJ whole genome shotgun (WGS) entry which is preliminary data.</text>
</comment>
<sequence length="180" mass="20278">MAAIGSGARTLVRRPTATPTWAFGDLLLRRYRPADHPAVLSLHREGLARIGLRPGDGVYYEHDLHRLEELYLRDGTGEFLVGTPITGGPPVAMGGLRRHDDTTAEMVRLRVRPDLQRLGYGAAVLQALEERARLLGYRRLIGDTTEFQGPAIELYRKYGWTELRREIINGIVNIYGEKFL</sequence>
<evidence type="ECO:0000313" key="5">
    <source>
        <dbReference type="Proteomes" id="UP001501237"/>
    </source>
</evidence>
<evidence type="ECO:0000256" key="2">
    <source>
        <dbReference type="ARBA" id="ARBA00023315"/>
    </source>
</evidence>
<dbReference type="RefSeq" id="WP_344834980.1">
    <property type="nucleotide sequence ID" value="NZ_BAAAUV010000019.1"/>
</dbReference>
<dbReference type="InterPro" id="IPR050832">
    <property type="entry name" value="Bact_Acetyltransf"/>
</dbReference>
<name>A0ABP6QHD9_9ACTN</name>
<feature type="domain" description="N-acetyltransferase" evidence="3">
    <location>
        <begin position="26"/>
        <end position="180"/>
    </location>
</feature>
<dbReference type="PROSITE" id="PS51186">
    <property type="entry name" value="GNAT"/>
    <property type="match status" value="1"/>
</dbReference>
<keyword evidence="5" id="KW-1185">Reference proteome</keyword>
<proteinExistence type="predicted"/>
<protein>
    <recommendedName>
        <fullName evidence="3">N-acetyltransferase domain-containing protein</fullName>
    </recommendedName>
</protein>
<gene>
    <name evidence="4" type="ORF">GCM10010468_59630</name>
</gene>
<dbReference type="PANTHER" id="PTHR43877">
    <property type="entry name" value="AMINOALKYLPHOSPHONATE N-ACETYLTRANSFERASE-RELATED-RELATED"/>
    <property type="match status" value="1"/>
</dbReference>
<dbReference type="CDD" id="cd04301">
    <property type="entry name" value="NAT_SF"/>
    <property type="match status" value="1"/>
</dbReference>
<dbReference type="InterPro" id="IPR016181">
    <property type="entry name" value="Acyl_CoA_acyltransferase"/>
</dbReference>
<evidence type="ECO:0000256" key="1">
    <source>
        <dbReference type="ARBA" id="ARBA00022679"/>
    </source>
</evidence>
<evidence type="ECO:0000313" key="4">
    <source>
        <dbReference type="EMBL" id="GAA3229623.1"/>
    </source>
</evidence>
<dbReference type="Proteomes" id="UP001501237">
    <property type="component" value="Unassembled WGS sequence"/>
</dbReference>
<organism evidence="4 5">
    <name type="scientific">Actinocorallia longicatena</name>
    <dbReference type="NCBI Taxonomy" id="111803"/>
    <lineage>
        <taxon>Bacteria</taxon>
        <taxon>Bacillati</taxon>
        <taxon>Actinomycetota</taxon>
        <taxon>Actinomycetes</taxon>
        <taxon>Streptosporangiales</taxon>
        <taxon>Thermomonosporaceae</taxon>
        <taxon>Actinocorallia</taxon>
    </lineage>
</organism>
<reference evidence="5" key="1">
    <citation type="journal article" date="2019" name="Int. J. Syst. Evol. Microbiol.">
        <title>The Global Catalogue of Microorganisms (GCM) 10K type strain sequencing project: providing services to taxonomists for standard genome sequencing and annotation.</title>
        <authorList>
            <consortium name="The Broad Institute Genomics Platform"/>
            <consortium name="The Broad Institute Genome Sequencing Center for Infectious Disease"/>
            <person name="Wu L."/>
            <person name="Ma J."/>
        </authorList>
    </citation>
    <scope>NUCLEOTIDE SEQUENCE [LARGE SCALE GENOMIC DNA]</scope>
    <source>
        <strain evidence="5">JCM 9377</strain>
    </source>
</reference>